<feature type="transmembrane region" description="Helical" evidence="5">
    <location>
        <begin position="60"/>
        <end position="80"/>
    </location>
</feature>
<protein>
    <submittedName>
        <fullName evidence="7">DoxX family protein</fullName>
    </submittedName>
</protein>
<organism evidence="7 8">
    <name type="scientific">Glaesserella australis</name>
    <dbReference type="NCBI Taxonomy" id="2094024"/>
    <lineage>
        <taxon>Bacteria</taxon>
        <taxon>Pseudomonadati</taxon>
        <taxon>Pseudomonadota</taxon>
        <taxon>Gammaproteobacteria</taxon>
        <taxon>Pasteurellales</taxon>
        <taxon>Pasteurellaceae</taxon>
        <taxon>Glaesserella</taxon>
    </lineage>
</organism>
<keyword evidence="4 5" id="KW-0472">Membrane</keyword>
<proteinExistence type="predicted"/>
<name>A0A328BXV7_9PAST</name>
<dbReference type="OrthoDB" id="6448027at2"/>
<dbReference type="InterPro" id="IPR032808">
    <property type="entry name" value="DoxX"/>
</dbReference>
<dbReference type="Proteomes" id="UP000248689">
    <property type="component" value="Unassembled WGS sequence"/>
</dbReference>
<feature type="chain" id="PRO_5016293845" evidence="6">
    <location>
        <begin position="24"/>
        <end position="146"/>
    </location>
</feature>
<feature type="signal peptide" evidence="6">
    <location>
        <begin position="1"/>
        <end position="23"/>
    </location>
</feature>
<evidence type="ECO:0000256" key="6">
    <source>
        <dbReference type="SAM" id="SignalP"/>
    </source>
</evidence>
<evidence type="ECO:0000313" key="8">
    <source>
        <dbReference type="Proteomes" id="UP000248689"/>
    </source>
</evidence>
<gene>
    <name evidence="7" type="ORF">C5N92_08625</name>
</gene>
<feature type="transmembrane region" description="Helical" evidence="5">
    <location>
        <begin position="87"/>
        <end position="106"/>
    </location>
</feature>
<dbReference type="GO" id="GO:0016020">
    <property type="term" value="C:membrane"/>
    <property type="evidence" value="ECO:0007669"/>
    <property type="project" value="UniProtKB-SubCell"/>
</dbReference>
<evidence type="ECO:0000256" key="4">
    <source>
        <dbReference type="ARBA" id="ARBA00023136"/>
    </source>
</evidence>
<comment type="subcellular location">
    <subcellularLocation>
        <location evidence="1">Membrane</location>
        <topology evidence="1">Multi-pass membrane protein</topology>
    </subcellularLocation>
</comment>
<sequence length="146" mass="16205">MILGYFKLFLRFSVATSMISAIADRFNLWSPEMTVWGTMDAFIQYATPAMFYIPDPLMPAAAWFATIVELIAAITLLLGFKTELSAKISGIVLAVFALSMTFSFGIKSVFDYSVFNATAAAFSILLIKEKFLELDSLFDAKKGNHQ</sequence>
<dbReference type="Pfam" id="PF07681">
    <property type="entry name" value="DoxX"/>
    <property type="match status" value="1"/>
</dbReference>
<evidence type="ECO:0000256" key="2">
    <source>
        <dbReference type="ARBA" id="ARBA00022692"/>
    </source>
</evidence>
<evidence type="ECO:0000313" key="7">
    <source>
        <dbReference type="EMBL" id="RAL18277.1"/>
    </source>
</evidence>
<keyword evidence="6" id="KW-0732">Signal</keyword>
<dbReference type="AlphaFoldDB" id="A0A328BXV7"/>
<accession>A0A328BXV7</accession>
<evidence type="ECO:0000256" key="5">
    <source>
        <dbReference type="SAM" id="Phobius"/>
    </source>
</evidence>
<keyword evidence="2 5" id="KW-0812">Transmembrane</keyword>
<reference evidence="8" key="1">
    <citation type="submission" date="2018-02" db="EMBL/GenBank/DDBJ databases">
        <title>Glaesserella australis sp. nov., isolated from the lungs of pigs.</title>
        <authorList>
            <person name="Turni C."/>
            <person name="Christensen H."/>
        </authorList>
    </citation>
    <scope>NUCLEOTIDE SEQUENCE [LARGE SCALE GENOMIC DNA]</scope>
    <source>
        <strain evidence="8">HS4635</strain>
    </source>
</reference>
<dbReference type="EMBL" id="PTPX01000017">
    <property type="protein sequence ID" value="RAL18277.1"/>
    <property type="molecule type" value="Genomic_DNA"/>
</dbReference>
<comment type="caution">
    <text evidence="7">The sequence shown here is derived from an EMBL/GenBank/DDBJ whole genome shotgun (WGS) entry which is preliminary data.</text>
</comment>
<keyword evidence="8" id="KW-1185">Reference proteome</keyword>
<keyword evidence="3 5" id="KW-1133">Transmembrane helix</keyword>
<evidence type="ECO:0000256" key="3">
    <source>
        <dbReference type="ARBA" id="ARBA00022989"/>
    </source>
</evidence>
<evidence type="ECO:0000256" key="1">
    <source>
        <dbReference type="ARBA" id="ARBA00004141"/>
    </source>
</evidence>
<dbReference type="RefSeq" id="WP_111750454.1">
    <property type="nucleotide sequence ID" value="NZ_PTPX01000017.1"/>
</dbReference>